<reference evidence="2 3" key="1">
    <citation type="journal article" date="2023" name="bioRxiv">
        <title>Conserved and derived expression patterns and positive selection on dental genes reveal complex evolutionary context of ever-growing rodent molars.</title>
        <authorList>
            <person name="Calamari Z.T."/>
            <person name="Song A."/>
            <person name="Cohen E."/>
            <person name="Akter M."/>
            <person name="Roy R.D."/>
            <person name="Hallikas O."/>
            <person name="Christensen M.M."/>
            <person name="Li P."/>
            <person name="Marangoni P."/>
            <person name="Jernvall J."/>
            <person name="Klein O.D."/>
        </authorList>
    </citation>
    <scope>NUCLEOTIDE SEQUENCE [LARGE SCALE GENOMIC DNA]</scope>
    <source>
        <strain evidence="2">V071</strain>
    </source>
</reference>
<dbReference type="Gene3D" id="2.30.29.30">
    <property type="entry name" value="Pleckstrin-homology domain (PH domain)/Phosphotyrosine-binding domain (PTB)"/>
    <property type="match status" value="1"/>
</dbReference>
<sequence length="240" mass="26552">ISTPSAAYRCLRLLGIAPGLGAANRWGPQGHACCRLPRCGVPQPPARSTASGPAGPPPLSAAAEAAPQPAVAPPSPVRITVRERARRWRLLTTITVMHEVHPQEGNGCAHFFIPGQSLRDKLVGLKCVLKKDLIYKVTPSFHPWIDDKNSALTFRVLLISSDIRPLPFEDLNARRVYLQSQGSQIPFSQQGLDIQSQSVEYVQPQLSKEWGRRNSHNKVPLMSIRHVSFQDEEEIIRINP</sequence>
<feature type="non-terminal residue" evidence="2">
    <location>
        <position position="1"/>
    </location>
</feature>
<proteinExistence type="predicted"/>
<dbReference type="EMBL" id="JBBHLL010000463">
    <property type="protein sequence ID" value="KAK7802475.1"/>
    <property type="molecule type" value="Genomic_DNA"/>
</dbReference>
<feature type="compositionally biased region" description="Low complexity" evidence="1">
    <location>
        <begin position="60"/>
        <end position="69"/>
    </location>
</feature>
<comment type="caution">
    <text evidence="2">The sequence shown here is derived from an EMBL/GenBank/DDBJ whole genome shotgun (WGS) entry which is preliminary data.</text>
</comment>
<dbReference type="SUPFAM" id="SSF50729">
    <property type="entry name" value="PH domain-like"/>
    <property type="match status" value="1"/>
</dbReference>
<protein>
    <submittedName>
        <fullName evidence="2">Uncharacterized protein</fullName>
    </submittedName>
</protein>
<feature type="region of interest" description="Disordered" evidence="1">
    <location>
        <begin position="44"/>
        <end position="74"/>
    </location>
</feature>
<dbReference type="InterPro" id="IPR011993">
    <property type="entry name" value="PH-like_dom_sf"/>
</dbReference>
<gene>
    <name evidence="2" type="ORF">U0070_011345</name>
</gene>
<evidence type="ECO:0000256" key="1">
    <source>
        <dbReference type="SAM" id="MobiDB-lite"/>
    </source>
</evidence>
<dbReference type="AlphaFoldDB" id="A0AAW0HLT9"/>
<evidence type="ECO:0000313" key="2">
    <source>
        <dbReference type="EMBL" id="KAK7802475.1"/>
    </source>
</evidence>
<dbReference type="Proteomes" id="UP001488838">
    <property type="component" value="Unassembled WGS sequence"/>
</dbReference>
<accession>A0AAW0HLT9</accession>
<keyword evidence="3" id="KW-1185">Reference proteome</keyword>
<evidence type="ECO:0000313" key="3">
    <source>
        <dbReference type="Proteomes" id="UP001488838"/>
    </source>
</evidence>
<name>A0AAW0HLT9_MYOGA</name>
<organism evidence="2 3">
    <name type="scientific">Myodes glareolus</name>
    <name type="common">Bank vole</name>
    <name type="synonym">Clethrionomys glareolus</name>
    <dbReference type="NCBI Taxonomy" id="447135"/>
    <lineage>
        <taxon>Eukaryota</taxon>
        <taxon>Metazoa</taxon>
        <taxon>Chordata</taxon>
        <taxon>Craniata</taxon>
        <taxon>Vertebrata</taxon>
        <taxon>Euteleostomi</taxon>
        <taxon>Mammalia</taxon>
        <taxon>Eutheria</taxon>
        <taxon>Euarchontoglires</taxon>
        <taxon>Glires</taxon>
        <taxon>Rodentia</taxon>
        <taxon>Myomorpha</taxon>
        <taxon>Muroidea</taxon>
        <taxon>Cricetidae</taxon>
        <taxon>Arvicolinae</taxon>
        <taxon>Myodes</taxon>
    </lineage>
</organism>